<name>I0H218_ACTM4</name>
<reference evidence="2 3" key="1">
    <citation type="submission" date="2012-02" db="EMBL/GenBank/DDBJ databases">
        <title>Complete genome sequence of Actinoplanes missouriensis 431 (= NBRC 102363).</title>
        <authorList>
            <person name="Ohnishi Y."/>
            <person name="Ishikawa J."/>
            <person name="Sekine M."/>
            <person name="Hosoyama A."/>
            <person name="Harada T."/>
            <person name="Narita H."/>
            <person name="Hata T."/>
            <person name="Konno Y."/>
            <person name="Tutikane K."/>
            <person name="Fujita N."/>
            <person name="Horinouchi S."/>
            <person name="Hayakawa M."/>
        </authorList>
    </citation>
    <scope>NUCLEOTIDE SEQUENCE [LARGE SCALE GENOMIC DNA]</scope>
    <source>
        <strain evidence="3">ATCC 14538 / DSM 43046 / CBS 188.64 / JCM 3121 / NBRC 102363 / NCIMB 12654 / NRRL B-3342 / UNCC 431</strain>
    </source>
</reference>
<gene>
    <name evidence="2" type="ordered locus">AMIS_18350</name>
</gene>
<keyword evidence="1" id="KW-1133">Transmembrane helix</keyword>
<feature type="transmembrane region" description="Helical" evidence="1">
    <location>
        <begin position="45"/>
        <end position="67"/>
    </location>
</feature>
<evidence type="ECO:0000313" key="3">
    <source>
        <dbReference type="Proteomes" id="UP000007882"/>
    </source>
</evidence>
<dbReference type="Proteomes" id="UP000007882">
    <property type="component" value="Chromosome"/>
</dbReference>
<keyword evidence="3" id="KW-1185">Reference proteome</keyword>
<evidence type="ECO:0000256" key="1">
    <source>
        <dbReference type="SAM" id="Phobius"/>
    </source>
</evidence>
<dbReference type="KEGG" id="ams:AMIS_18350"/>
<dbReference type="RefSeq" id="WP_014441952.1">
    <property type="nucleotide sequence ID" value="NC_017093.1"/>
</dbReference>
<dbReference type="STRING" id="512565.AMIS_18350"/>
<protein>
    <submittedName>
        <fullName evidence="2">Uncharacterized protein</fullName>
    </submittedName>
</protein>
<dbReference type="EMBL" id="AP012319">
    <property type="protein sequence ID" value="BAL87055.1"/>
    <property type="molecule type" value="Genomic_DNA"/>
</dbReference>
<dbReference type="AlphaFoldDB" id="I0H218"/>
<dbReference type="OrthoDB" id="3177419at2"/>
<keyword evidence="1" id="KW-0472">Membrane</keyword>
<organism evidence="2 3">
    <name type="scientific">Actinoplanes missouriensis (strain ATCC 14538 / DSM 43046 / CBS 188.64 / JCM 3121 / NBRC 102363 / NCIMB 12654 / NRRL B-3342 / UNCC 431)</name>
    <dbReference type="NCBI Taxonomy" id="512565"/>
    <lineage>
        <taxon>Bacteria</taxon>
        <taxon>Bacillati</taxon>
        <taxon>Actinomycetota</taxon>
        <taxon>Actinomycetes</taxon>
        <taxon>Micromonosporales</taxon>
        <taxon>Micromonosporaceae</taxon>
        <taxon>Actinoplanes</taxon>
    </lineage>
</organism>
<keyword evidence="1" id="KW-0812">Transmembrane</keyword>
<dbReference type="PATRIC" id="fig|512565.3.peg.1846"/>
<sequence>MNNLTLALDASWKVLLAGLLIGAGLPAIFAVGIRALASRARPVGYACFGVVLLGVALGITFIVATGFGKELSFDHVYPTLVSKD</sequence>
<dbReference type="HOGENOM" id="CLU_176213_1_1_11"/>
<feature type="transmembrane region" description="Helical" evidence="1">
    <location>
        <begin position="12"/>
        <end position="33"/>
    </location>
</feature>
<proteinExistence type="predicted"/>
<evidence type="ECO:0000313" key="2">
    <source>
        <dbReference type="EMBL" id="BAL87055.1"/>
    </source>
</evidence>
<accession>I0H218</accession>